<feature type="transmembrane region" description="Helical" evidence="1">
    <location>
        <begin position="91"/>
        <end position="111"/>
    </location>
</feature>
<feature type="non-terminal residue" evidence="3">
    <location>
        <position position="134"/>
    </location>
</feature>
<dbReference type="EMBL" id="BGPR01244083">
    <property type="protein sequence ID" value="GBM19925.1"/>
    <property type="molecule type" value="Genomic_DNA"/>
</dbReference>
<evidence type="ECO:0000313" key="3">
    <source>
        <dbReference type="EMBL" id="GBM20046.1"/>
    </source>
</evidence>
<proteinExistence type="predicted"/>
<accession>A0A4Y2DVL6</accession>
<reference evidence="3 4" key="1">
    <citation type="journal article" date="2019" name="Sci. Rep.">
        <title>Orb-weaving spider Araneus ventricosus genome elucidates the spidroin gene catalogue.</title>
        <authorList>
            <person name="Kono N."/>
            <person name="Nakamura H."/>
            <person name="Ohtoshi R."/>
            <person name="Moran D.A.P."/>
            <person name="Shinohara A."/>
            <person name="Yoshida Y."/>
            <person name="Fujiwara M."/>
            <person name="Mori M."/>
            <person name="Tomita M."/>
            <person name="Arakawa K."/>
        </authorList>
    </citation>
    <scope>NUCLEOTIDE SEQUENCE [LARGE SCALE GENOMIC DNA]</scope>
</reference>
<dbReference type="AlphaFoldDB" id="A0A4Y2DVL6"/>
<dbReference type="EMBL" id="BGPR01244119">
    <property type="protein sequence ID" value="GBM20046.1"/>
    <property type="molecule type" value="Genomic_DNA"/>
</dbReference>
<evidence type="ECO:0000313" key="4">
    <source>
        <dbReference type="Proteomes" id="UP000499080"/>
    </source>
</evidence>
<keyword evidence="4" id="KW-1185">Reference proteome</keyword>
<keyword evidence="1" id="KW-1133">Transmembrane helix</keyword>
<keyword evidence="1" id="KW-0812">Transmembrane</keyword>
<sequence>MLEFKTLLAFAKDLVSCMVYFYKDSWNAPPGNVKSPFLYIMGEAIIRFTLYYREWLNSVAEEVVSRVVEDPEEFFEFGYELADQLFQNEPFMELIAICSFITYIAHILFIMGKRQFMDKAYFMIAILFLKLRNR</sequence>
<organism evidence="3 4">
    <name type="scientific">Araneus ventricosus</name>
    <name type="common">Orbweaver spider</name>
    <name type="synonym">Epeira ventricosa</name>
    <dbReference type="NCBI Taxonomy" id="182803"/>
    <lineage>
        <taxon>Eukaryota</taxon>
        <taxon>Metazoa</taxon>
        <taxon>Ecdysozoa</taxon>
        <taxon>Arthropoda</taxon>
        <taxon>Chelicerata</taxon>
        <taxon>Arachnida</taxon>
        <taxon>Araneae</taxon>
        <taxon>Araneomorphae</taxon>
        <taxon>Entelegynae</taxon>
        <taxon>Araneoidea</taxon>
        <taxon>Araneidae</taxon>
        <taxon>Araneus</taxon>
    </lineage>
</organism>
<evidence type="ECO:0000313" key="2">
    <source>
        <dbReference type="EMBL" id="GBM19925.1"/>
    </source>
</evidence>
<dbReference type="OrthoDB" id="6437443at2759"/>
<dbReference type="Proteomes" id="UP000499080">
    <property type="component" value="Unassembled WGS sequence"/>
</dbReference>
<protein>
    <submittedName>
        <fullName evidence="3">Uncharacterized protein</fullName>
    </submittedName>
</protein>
<evidence type="ECO:0000256" key="1">
    <source>
        <dbReference type="SAM" id="Phobius"/>
    </source>
</evidence>
<gene>
    <name evidence="3" type="ORF">AVEN_221639_1</name>
    <name evidence="2" type="ORF">AVEN_72809_1</name>
</gene>
<keyword evidence="1" id="KW-0472">Membrane</keyword>
<name>A0A4Y2DVL6_ARAVE</name>
<comment type="caution">
    <text evidence="3">The sequence shown here is derived from an EMBL/GenBank/DDBJ whole genome shotgun (WGS) entry which is preliminary data.</text>
</comment>